<sequence>MIIYHPLTDVFHAMNRCMIILKYIENSNYKLKGKVMNIERYRIYDYYLLFPNDTRNTSLPSGYRSYKKLKYQNKFNIINNQKTVFKRLKSIQDICINNLISYNIIDSKEFKEKQVLQLISNTSKITFTKTPIDDLVLALFSEYFDKINVKELKERTKLTEHRYEQS</sequence>
<dbReference type="AlphaFoldDB" id="A0AAJ1QXY0"/>
<evidence type="ECO:0000313" key="1">
    <source>
        <dbReference type="EMBL" id="MDN3619847.1"/>
    </source>
</evidence>
<dbReference type="RefSeq" id="WP_261972631.1">
    <property type="nucleotide sequence ID" value="NZ_CP103460.1"/>
</dbReference>
<dbReference type="InterPro" id="IPR046901">
    <property type="entry name" value="ABC-3C_MC5"/>
</dbReference>
<organism evidence="1 2">
    <name type="scientific">Polaribacter sejongensis</name>
    <dbReference type="NCBI Taxonomy" id="985043"/>
    <lineage>
        <taxon>Bacteria</taxon>
        <taxon>Pseudomonadati</taxon>
        <taxon>Bacteroidota</taxon>
        <taxon>Flavobacteriia</taxon>
        <taxon>Flavobacteriales</taxon>
        <taxon>Flavobacteriaceae</taxon>
    </lineage>
</organism>
<proteinExistence type="predicted"/>
<reference evidence="1 2" key="1">
    <citation type="journal article" date="2014" name="Int. J. Syst. Evol. Microbiol.">
        <title>Complete genome sequence of Corynebacterium casei LMG S-19264T (=DSM 44701T), isolated from a smear-ripened cheese.</title>
        <authorList>
            <consortium name="US DOE Joint Genome Institute (JGI-PGF)"/>
            <person name="Walter F."/>
            <person name="Albersmeier A."/>
            <person name="Kalinowski J."/>
            <person name="Ruckert C."/>
        </authorList>
    </citation>
    <scope>NUCLEOTIDE SEQUENCE [LARGE SCALE GENOMIC DNA]</scope>
    <source>
        <strain evidence="1 2">CECT 8670</strain>
    </source>
</reference>
<dbReference type="Proteomes" id="UP001228636">
    <property type="component" value="Unassembled WGS sequence"/>
</dbReference>
<gene>
    <name evidence="1" type="ORF">QWY81_10315</name>
</gene>
<dbReference type="Pfam" id="PF20291">
    <property type="entry name" value="MC5"/>
    <property type="match status" value="1"/>
</dbReference>
<dbReference type="EMBL" id="JAUFQH010000008">
    <property type="protein sequence ID" value="MDN3619847.1"/>
    <property type="molecule type" value="Genomic_DNA"/>
</dbReference>
<accession>A0AAJ1QXY0</accession>
<protein>
    <submittedName>
        <fullName evidence="1">Uncharacterized protein</fullName>
    </submittedName>
</protein>
<comment type="caution">
    <text evidence="1">The sequence shown here is derived from an EMBL/GenBank/DDBJ whole genome shotgun (WGS) entry which is preliminary data.</text>
</comment>
<evidence type="ECO:0000313" key="2">
    <source>
        <dbReference type="Proteomes" id="UP001228636"/>
    </source>
</evidence>
<name>A0AAJ1QXY0_9FLAO</name>